<dbReference type="FunCoup" id="A0A6P8R6C9">
    <property type="interactions" value="1090"/>
</dbReference>
<protein>
    <submittedName>
        <fullName evidence="4">von Willebrand factor A domain-containing protein 3B</fullName>
    </submittedName>
</protein>
<evidence type="ECO:0000256" key="1">
    <source>
        <dbReference type="SAM" id="MobiDB-lite"/>
    </source>
</evidence>
<name>A0A6P8R6C9_GEOSA</name>
<evidence type="ECO:0000259" key="2">
    <source>
        <dbReference type="PROSITE" id="PS50234"/>
    </source>
</evidence>
<feature type="region of interest" description="Disordered" evidence="1">
    <location>
        <begin position="1248"/>
        <end position="1268"/>
    </location>
</feature>
<dbReference type="Pfam" id="PF13768">
    <property type="entry name" value="VWA_3"/>
    <property type="match status" value="2"/>
</dbReference>
<dbReference type="OrthoDB" id="10021393at2759"/>
<sequence>MLTGNLKENKMSPKESRWEPDAQVLVSSSKWLQLHGLKRNRLTLSRVLSQIGFQHKEDYVYALGRPVSSRYAEGLFPQYRKDDRAYNLTAKKEEVLQLADSLAGSIELYKQRLDWLTSGSRQIFGVIQEHSIVIVADFGTMSKEQFDLCRDALSLVLKEQVSHIAKFNIVRAAEDLVKWQQKAIHVTSESIDLAVAWIWTLDYIPTFGRTGSCEAVLEALQDKTAETVYYFAAGDFPESLKYLFLQKVASSPCPVHTISFNSQEKETVTFLKELSQVTAGRFHAFAERKKYKNLRFLSNNGETPVAVEERKLKGGTPPGAGVREDVFLIWKELEEAKKILWEVQAIANESSPSLAVEAPKNDHLESQPKADDFVSSKEWLQKYGLKVQKLTFYDALADCAFHHSEGVVDIKTKPENESLQTDAEIKKKLVNAKYCDRFVHAYWKDGSVVHVYISSEKCRWYEERMTTALKQMEKRIEWLQNGSRELFGTVLEDQVYILIDTSYSMKDKISLVKDKLLQLMQEQLKYKNKFNLVKFDSNITTWQEKLTEVNEQNLGHAWTWLKGLQIGSSTNIQKALQVALEDSDTQAVYLLSDGRPDQPFETILDQIQLYRPVPLHTISFNCDDKEANGFLYELASKTGGRFHCYKRDLRDLGTPKSFVSDDIHLLMKEIEQGKNDLEKMQKLHAECLVLDWYHNGEKDIKQRVIIGEDVKSLSGHQSAPELTSTSLQHHQPRRKSIRENPSIALQRKKALHAEQTKSSLLRMLACGVKLCEEGTSKWMLPETKELFQKNSLKAAAVFREFNITRDTSPPKKTKRKPKSSLNTSSSGWLKTHGLAARRLTILDALAPTTVPHTAKYVPILDKHVLSKVFDEVLPLAHVSGNRNLITLVNPQAVNLENYKQKLVQVIKSYKRRLNLIVWRALSQEERDRFGKAEPIPFIENKEALLQALDRLGWPVSYEDVTLLEDEIQAGETYFQQASDLQQATKSDLQKPKAPNDTLEGENSHKESGRTKSKPRRKLVDPLKGQRAIARSELDGFYYPGTVVKCISATHALVNFSQGETEIIPIRFIIPTGGAVPCPDLKVGDFVFARIGSQAGNICYVPAVVIATPRRTEAACKFYTVLKYNNRKEHLLRSELIKIGPTKFTFSCRYIQKAQRADCTIPRVQIVQSRRKSSAPQEEEYNTQEKCKLQKRNGRTEQRSSKERAHSAPEGSTSAALASLLSAPVHPVSVDQHFSDSGIISSPKSFCGKISKSHPKPQSAGPGNHSALRTSCSQKLEEWAGQLLQFLTDQREQQRKIQEHLKELSYLKALQNDCELEEEQKQLTKQQIDLWQKLKILIQVSGDQSKTNEDAKTSYTNKSTVSMNKSSCELKESSLIPGQVVLYRCPQNGWYHKGSVVQNCQDHTYFVQSNADEVERIWREDIITDISDSNKDIKKEDSVIGLYPSQPDTYCPGIVLRVLPDLKLEVRYYDAVEALVPRDLVYLISPTNFEQDVNYILECEERWVGQPVVARDDETGMFHLAKVMERCGDGKQYVIRWADDRLVVQKASGIFGKYSPRHALNVGAHVLALAHPSSLVFLPGIIVGYNGTQLVVRFCNGESCLHTEPCLCFGLSDEQFSRNVQMYYQRKKPAQEDNTSDCEDSLSDISSISITSSESGKED</sequence>
<dbReference type="PANTHER" id="PTHR46785:SF1">
    <property type="entry name" value="VON WILLEBRAND FACTOR A DOMAIN-CONTAINING PROTEIN 3B"/>
    <property type="match status" value="1"/>
</dbReference>
<dbReference type="GeneID" id="117362698"/>
<feature type="compositionally biased region" description="Polar residues" evidence="1">
    <location>
        <begin position="716"/>
        <end position="729"/>
    </location>
</feature>
<dbReference type="Gene3D" id="3.40.50.410">
    <property type="entry name" value="von Willebrand factor, type A domain"/>
    <property type="match status" value="1"/>
</dbReference>
<accession>A0A6P8R6C9</accession>
<evidence type="ECO:0000313" key="3">
    <source>
        <dbReference type="Proteomes" id="UP000515159"/>
    </source>
</evidence>
<organism evidence="3 4">
    <name type="scientific">Geotrypetes seraphini</name>
    <name type="common">Gaboon caecilian</name>
    <name type="synonym">Caecilia seraphini</name>
    <dbReference type="NCBI Taxonomy" id="260995"/>
    <lineage>
        <taxon>Eukaryota</taxon>
        <taxon>Metazoa</taxon>
        <taxon>Chordata</taxon>
        <taxon>Craniata</taxon>
        <taxon>Vertebrata</taxon>
        <taxon>Euteleostomi</taxon>
        <taxon>Amphibia</taxon>
        <taxon>Gymnophiona</taxon>
        <taxon>Geotrypetes</taxon>
    </lineage>
</organism>
<proteinExistence type="predicted"/>
<feature type="compositionally biased region" description="Low complexity" evidence="1">
    <location>
        <begin position="1642"/>
        <end position="1658"/>
    </location>
</feature>
<feature type="region of interest" description="Disordered" evidence="1">
    <location>
        <begin position="980"/>
        <end position="1022"/>
    </location>
</feature>
<dbReference type="RefSeq" id="XP_033805407.1">
    <property type="nucleotide sequence ID" value="XM_033949516.1"/>
</dbReference>
<feature type="region of interest" description="Disordered" evidence="1">
    <location>
        <begin position="1627"/>
        <end position="1658"/>
    </location>
</feature>
<dbReference type="KEGG" id="gsh:117362698"/>
<feature type="region of interest" description="Disordered" evidence="1">
    <location>
        <begin position="1168"/>
        <end position="1214"/>
    </location>
</feature>
<reference evidence="4" key="1">
    <citation type="submission" date="2025-08" db="UniProtKB">
        <authorList>
            <consortium name="RefSeq"/>
        </authorList>
    </citation>
    <scope>IDENTIFICATION</scope>
</reference>
<dbReference type="PANTHER" id="PTHR46785">
    <property type="entry name" value="VON WILLEBRAND FACTOR A DOMAIN-CONTAINING PROTEIN 3B"/>
    <property type="match status" value="1"/>
</dbReference>
<gene>
    <name evidence="4" type="primary">VWA3B</name>
</gene>
<dbReference type="SUPFAM" id="SSF53300">
    <property type="entry name" value="vWA-like"/>
    <property type="match status" value="1"/>
</dbReference>
<dbReference type="SMART" id="SM00327">
    <property type="entry name" value="VWA"/>
    <property type="match status" value="1"/>
</dbReference>
<dbReference type="InterPro" id="IPR036465">
    <property type="entry name" value="vWFA_dom_sf"/>
</dbReference>
<dbReference type="PROSITE" id="PS50234">
    <property type="entry name" value="VWFA"/>
    <property type="match status" value="1"/>
</dbReference>
<feature type="compositionally biased region" description="Basic and acidic residues" evidence="1">
    <location>
        <begin position="1182"/>
        <end position="1206"/>
    </location>
</feature>
<keyword evidence="3" id="KW-1185">Reference proteome</keyword>
<dbReference type="InterPro" id="IPR032770">
    <property type="entry name" value="DUF4537"/>
</dbReference>
<dbReference type="CDD" id="cd00198">
    <property type="entry name" value="vWFA"/>
    <property type="match status" value="1"/>
</dbReference>
<dbReference type="CTD" id="200403"/>
<dbReference type="Pfam" id="PF15057">
    <property type="entry name" value="DUF4537"/>
    <property type="match status" value="3"/>
</dbReference>
<dbReference type="InterPro" id="IPR002035">
    <property type="entry name" value="VWF_A"/>
</dbReference>
<feature type="region of interest" description="Disordered" evidence="1">
    <location>
        <begin position="716"/>
        <end position="741"/>
    </location>
</feature>
<evidence type="ECO:0000313" key="4">
    <source>
        <dbReference type="RefSeq" id="XP_033805407.1"/>
    </source>
</evidence>
<dbReference type="Proteomes" id="UP000515159">
    <property type="component" value="Chromosome 6"/>
</dbReference>
<feature type="domain" description="VWFA" evidence="2">
    <location>
        <begin position="494"/>
        <end position="670"/>
    </location>
</feature>
<dbReference type="InParanoid" id="A0A6P8R6C9"/>
<feature type="region of interest" description="Disordered" evidence="1">
    <location>
        <begin position="803"/>
        <end position="826"/>
    </location>
</feature>